<dbReference type="PANTHER" id="PTHR43132:SF9">
    <property type="entry name" value="ARSR FAMILY TRANSCRIPTIONAL REGULATORY PROTEIN"/>
    <property type="match status" value="1"/>
</dbReference>
<feature type="domain" description="HTH arsR-type" evidence="4">
    <location>
        <begin position="12"/>
        <end position="106"/>
    </location>
</feature>
<dbReference type="SMART" id="SM00418">
    <property type="entry name" value="HTH_ARSR"/>
    <property type="match status" value="1"/>
</dbReference>
<evidence type="ECO:0000256" key="2">
    <source>
        <dbReference type="ARBA" id="ARBA00023125"/>
    </source>
</evidence>
<keyword evidence="6" id="KW-1185">Reference proteome</keyword>
<evidence type="ECO:0000256" key="3">
    <source>
        <dbReference type="ARBA" id="ARBA00023163"/>
    </source>
</evidence>
<dbReference type="RefSeq" id="WP_377163073.1">
    <property type="nucleotide sequence ID" value="NZ_JBHSMQ010000001.1"/>
</dbReference>
<organism evidence="5 6">
    <name type="scientific">Prosthecobacter fluviatilis</name>
    <dbReference type="NCBI Taxonomy" id="445931"/>
    <lineage>
        <taxon>Bacteria</taxon>
        <taxon>Pseudomonadati</taxon>
        <taxon>Verrucomicrobiota</taxon>
        <taxon>Verrucomicrobiia</taxon>
        <taxon>Verrucomicrobiales</taxon>
        <taxon>Verrucomicrobiaceae</taxon>
        <taxon>Prosthecobacter</taxon>
    </lineage>
</organism>
<gene>
    <name evidence="5" type="ORF">ACFQDI_02540</name>
</gene>
<dbReference type="SUPFAM" id="SSF46785">
    <property type="entry name" value="Winged helix' DNA-binding domain"/>
    <property type="match status" value="1"/>
</dbReference>
<dbReference type="InterPro" id="IPR001845">
    <property type="entry name" value="HTH_ArsR_DNA-bd_dom"/>
</dbReference>
<proteinExistence type="predicted"/>
<comment type="caution">
    <text evidence="5">The sequence shown here is derived from an EMBL/GenBank/DDBJ whole genome shotgun (WGS) entry which is preliminary data.</text>
</comment>
<evidence type="ECO:0000259" key="4">
    <source>
        <dbReference type="PROSITE" id="PS50987"/>
    </source>
</evidence>
<dbReference type="EMBL" id="JBHSMQ010000001">
    <property type="protein sequence ID" value="MFC5453722.1"/>
    <property type="molecule type" value="Genomic_DNA"/>
</dbReference>
<evidence type="ECO:0000256" key="1">
    <source>
        <dbReference type="ARBA" id="ARBA00023015"/>
    </source>
</evidence>
<keyword evidence="1" id="KW-0805">Transcription regulation</keyword>
<dbReference type="Pfam" id="PF01022">
    <property type="entry name" value="HTH_5"/>
    <property type="match status" value="1"/>
</dbReference>
<dbReference type="PRINTS" id="PR00778">
    <property type="entry name" value="HTHARSR"/>
</dbReference>
<dbReference type="PANTHER" id="PTHR43132">
    <property type="entry name" value="ARSENICAL RESISTANCE OPERON REPRESSOR ARSR-RELATED"/>
    <property type="match status" value="1"/>
</dbReference>
<protein>
    <submittedName>
        <fullName evidence="5">ArsR/SmtB family transcription factor</fullName>
    </submittedName>
</protein>
<dbReference type="CDD" id="cd00090">
    <property type="entry name" value="HTH_ARSR"/>
    <property type="match status" value="1"/>
</dbReference>
<name>A0ABW0KLX2_9BACT</name>
<evidence type="ECO:0000313" key="5">
    <source>
        <dbReference type="EMBL" id="MFC5453722.1"/>
    </source>
</evidence>
<sequence>MPAARKKNLPPVSEEALVLIASWFRTLAEPSRLKILRALEEGEKNITELVEATGLTQANVSRHVQSLVEAGMVGRRREGLTAICFIADPSITELCDNVCTNLLKRLSQQMKKLGGA</sequence>
<dbReference type="NCBIfam" id="NF033788">
    <property type="entry name" value="HTH_metalloreg"/>
    <property type="match status" value="1"/>
</dbReference>
<dbReference type="InterPro" id="IPR051011">
    <property type="entry name" value="Metal_resp_trans_reg"/>
</dbReference>
<evidence type="ECO:0000313" key="6">
    <source>
        <dbReference type="Proteomes" id="UP001596052"/>
    </source>
</evidence>
<keyword evidence="2" id="KW-0238">DNA-binding</keyword>
<dbReference type="Gene3D" id="1.10.10.10">
    <property type="entry name" value="Winged helix-like DNA-binding domain superfamily/Winged helix DNA-binding domain"/>
    <property type="match status" value="1"/>
</dbReference>
<dbReference type="PROSITE" id="PS50987">
    <property type="entry name" value="HTH_ARSR_2"/>
    <property type="match status" value="1"/>
</dbReference>
<dbReference type="InterPro" id="IPR011991">
    <property type="entry name" value="ArsR-like_HTH"/>
</dbReference>
<dbReference type="Proteomes" id="UP001596052">
    <property type="component" value="Unassembled WGS sequence"/>
</dbReference>
<dbReference type="InterPro" id="IPR036390">
    <property type="entry name" value="WH_DNA-bd_sf"/>
</dbReference>
<keyword evidence="3" id="KW-0804">Transcription</keyword>
<reference evidence="6" key="1">
    <citation type="journal article" date="2019" name="Int. J. Syst. Evol. Microbiol.">
        <title>The Global Catalogue of Microorganisms (GCM) 10K type strain sequencing project: providing services to taxonomists for standard genome sequencing and annotation.</title>
        <authorList>
            <consortium name="The Broad Institute Genomics Platform"/>
            <consortium name="The Broad Institute Genome Sequencing Center for Infectious Disease"/>
            <person name="Wu L."/>
            <person name="Ma J."/>
        </authorList>
    </citation>
    <scope>NUCLEOTIDE SEQUENCE [LARGE SCALE GENOMIC DNA]</scope>
    <source>
        <strain evidence="6">CGMCC 4.1469</strain>
    </source>
</reference>
<dbReference type="InterPro" id="IPR036388">
    <property type="entry name" value="WH-like_DNA-bd_sf"/>
</dbReference>
<accession>A0ABW0KLX2</accession>